<keyword evidence="3" id="KW-0813">Transport</keyword>
<evidence type="ECO:0000256" key="23">
    <source>
        <dbReference type="ARBA" id="ARBA00059073"/>
    </source>
</evidence>
<evidence type="ECO:0000256" key="24">
    <source>
        <dbReference type="ARBA" id="ARBA00060472"/>
    </source>
</evidence>
<comment type="similarity">
    <text evidence="2">Belongs to the CLCR family.</text>
</comment>
<feature type="domain" description="VWFA" evidence="27">
    <location>
        <begin position="983"/>
        <end position="1152"/>
    </location>
</feature>
<dbReference type="Proteomes" id="UP000322234">
    <property type="component" value="Unassembled WGS sequence"/>
</dbReference>
<dbReference type="PROSITE" id="PS50234">
    <property type="entry name" value="VWFA"/>
    <property type="match status" value="3"/>
</dbReference>
<gene>
    <name evidence="28" type="ORF">E5288_WYG002053</name>
</gene>
<dbReference type="PANTHER" id="PTHR10579">
    <property type="entry name" value="CALCIUM-ACTIVATED CHLORIDE CHANNEL REGULATOR"/>
    <property type="match status" value="1"/>
</dbReference>
<dbReference type="PANTHER" id="PTHR10579:SF2">
    <property type="entry name" value="CALCIUM-ACTIVATED CHLORIDE CHANNEL REGULATOR 4"/>
    <property type="match status" value="1"/>
</dbReference>
<evidence type="ECO:0000256" key="13">
    <source>
        <dbReference type="ARBA" id="ARBA00022837"/>
    </source>
</evidence>
<keyword evidence="15" id="KW-0965">Cell junction</keyword>
<evidence type="ECO:0000256" key="20">
    <source>
        <dbReference type="ARBA" id="ARBA00023180"/>
    </source>
</evidence>
<keyword evidence="29" id="KW-1185">Reference proteome</keyword>
<evidence type="ECO:0000313" key="29">
    <source>
        <dbReference type="Proteomes" id="UP000322234"/>
    </source>
</evidence>
<dbReference type="GO" id="GO:0007155">
    <property type="term" value="P:cell adhesion"/>
    <property type="evidence" value="ECO:0007669"/>
    <property type="project" value="UniProtKB-KW"/>
</dbReference>
<evidence type="ECO:0000256" key="8">
    <source>
        <dbReference type="ARBA" id="ARBA00022723"/>
    </source>
</evidence>
<keyword evidence="12" id="KW-0862">Zinc</keyword>
<evidence type="ECO:0000256" key="6">
    <source>
        <dbReference type="ARBA" id="ARBA00022670"/>
    </source>
</evidence>
<dbReference type="FunFam" id="3.40.50.410:FF:000034">
    <property type="entry name" value="calcium-activated chloride channel regulator 1"/>
    <property type="match status" value="2"/>
</dbReference>
<evidence type="ECO:0000256" key="4">
    <source>
        <dbReference type="ARBA" id="ARBA00022475"/>
    </source>
</evidence>
<keyword evidence="6" id="KW-0645">Protease</keyword>
<comment type="caution">
    <text evidence="28">The sequence shown here is derived from an EMBL/GenBank/DDBJ whole genome shotgun (WGS) entry which is preliminary data.</text>
</comment>
<evidence type="ECO:0000256" key="17">
    <source>
        <dbReference type="ARBA" id="ARBA00023049"/>
    </source>
</evidence>
<sequence length="2405" mass="266045">MIQEEAQPQNRQVWHCLEKKDLQRQVSFRSTPDFAKKAPPSSQTLSPSKFRKKLSASPLTTWHNVPGRTSVTEPEVFLNMTHRDSEGRVCSLKFVTLLVAFSPEFLFLGAGLQLRDNGYDGLLVAVNPQVSEDQNLIPNIKEMITEASFYLFNATKRRVFFRNVKILIPATWKASNYSKVKQESYEKADRLLQLQQAAEFYLMQIVEIHTFVGIASFHSKGEIRAQLHQINNDDDRKLLVSYLPVAVSAEAETSVCSGLKKGFEVVEKLNGKAFGSVMILVTSGDDEHISNCFLTALSSGSTIHTIALGSSTVKNLEELSHLTGGLRFFVPDESTSNSMIDAFSRISSGTGDIFQQHIQLESTGENVKPQHQLKNTVTVDDRVGNDTTFLVTWQTSGPPEIVLFDPNGRKYNMDDFIINLAFRTARLWIPGTAKPGLWTYTLNNTHHSPQALKVTVTSRASRSAMPPATVEAFVERDSTHFPHPLMVYAIVRKGFYPILNATVTATIEPETADPVMLKLFDDGAGADIIKNDGIYSRYFFSFPVNGRYSLKVHVNHSPSISTLAHSIPGSHAMYAPGYITNGNIQMNAPRKSVGRSEEEQKWGFSRVSSGGSFSVLGVPAGPHPDVFPPCKIIDLEAVKEEEEVILSWTAPGEDLDQGQANSYEIRVSKSLQNIQDDFNNAILVNTSKLNPQQAGALSDSLIQLNNNGYEGIVIAIDPNVPEDETLIQHIKDMVTDASPYLFEATEKRFYFKNVAILIPENWKTKPEYVKPKLETYKNADVLVAEPNPTGNDGPYTEQMGGCGEKGDRIYLTPDFLAGKKSRQYGPQGRAFVHEWAHLRWGVFNEYNNDQKFYLSNKRRKPVVCSEGFTGETVIQKCQGGSCVTQPCKLDRKTGLYEEGCEFIPHKDQREKASIMYSQSIDTVVEFCTEKNHNREAPNEQNKKCNHRSTWEVIQDSEDFKTTTPMTTQPPSPTFSLLQIGQRIVCLVLDKSGSMTIGNRLNRLNQAGKLFLLQTVEQGSWVGMVTFDSAAYVQSELVQINSATERDTLTKSLPTIASGGTSICSGLRSAFTVIKKKYPTDGAEIILLTDGEDNTISACFDEVKQSGAIIHTVALGPSAAQELEEMSKMTGGLQTYASDQVQNNGLVDAFAALSSGNKAVSQRSIQLESRGLTLQNSQWMNGTVTVDSTVGKDTLFLITWTTDLPQILLWDPSGNKQDGFIVDKNTKMAYLQIPDIAKIGVWKYSLQASSQTLTLTVTSRASSATLPPVTVTSKMNKDTGKFPSPMVVYVKIHQGTKPILRSKVTALIESVDGKTVTLELLDNGAGADATKDDGIYSRYFTAYDTNGRYSVKVWALGGVNTASQNASPQRNGAMYIPGWIENGEVKWNPPRPEINKDQGKQVCFSRTSSGGSFVATDVPKAPIPDLFPPCKITDLKAKIEGDNLINLTWTAPGDDYDHGRADKYIIRISTNILELRDKFNESLQVNTTDLIPNEANSEEVFVFKPETITFTNGTDLFIAIQAVDEGSNTSLVRLNNNGYEGIIIAIDPAVPEDETLIEKIQNMVIDASTYLFEATEKRFFFKNVSILIPENWKSITQYKRPKHESYKHADVRVAPPTLPGRDEPYTKQFTACEEKGEYIHFTPDFVLGNKQNEFGPSGRLLVHEWAHLRWGVFDEYNDDEPFYRAKCSTSITGLNRVYMCEGGSCVTNRECRIDSKTKLYEKNCQFFPDKDQTEKTSIMFMQGIDSVTEFCNEKSHNQEAPTLQNKMCNYRSTWEVISNSEDFKNTTAMLAPPPPPVFSLLKFSERIVCLVLDKSGSMAASNRLNRMNQAAQHFLLQTVENGSWVGMVHFDSSASIKSNLIQIISSSERRKLLESLPTAASGGTSICSGIESGFQAIRNADFRIDGSEIVLLTDGEDSTAKSCIEKVKQSGAIIHFIALGPDAAQAVKEMSIATGGKYIYASDEGQNNGLIDAFAALASENIDASQQSLQLESKGLKLNSNDWMNGTVIIDSTVGKDTFFLITWNQQLPSIYLFDPNGIPMGTFIVDSASKMAYLSIKGATKVGVWTYNIQAKASSETLTITVNSRAANSSVPPITVNAKMNKDTNSYPSPLIVYAEILQGYLPILGANVTAFIESKFGETEVLELLDNGAGADSFKNDGVYSRYFTTYKENGPYNLKVRAHGGENAVTWNLRHPLNRAAYIPGWVVDGNIEGNPPRPENDEDTQTNVESFTRVATGGAFVVSNVPQSPSFLDLFPPSQITDLEATSNEDEINLTWTAPGDDFDVGKVQEYIIRISESILDLRDNFDDALQVNTTALLPKEANSKETFTFKPGNISEENETHIFIAIQSVDKSNLTSKVSNIVQVALFVQEDYIPDEIHPDTSPDKNPPKSGLSIYALVLVLQGTL</sequence>
<dbReference type="CDD" id="cd00198">
    <property type="entry name" value="vWFA"/>
    <property type="match status" value="3"/>
</dbReference>
<keyword evidence="7" id="KW-0812">Transmembrane</keyword>
<dbReference type="GO" id="GO:0008237">
    <property type="term" value="F:metallopeptidase activity"/>
    <property type="evidence" value="ECO:0007669"/>
    <property type="project" value="UniProtKB-KW"/>
</dbReference>
<evidence type="ECO:0000256" key="19">
    <source>
        <dbReference type="ARBA" id="ARBA00023136"/>
    </source>
</evidence>
<dbReference type="InterPro" id="IPR051266">
    <property type="entry name" value="CLCR"/>
</dbReference>
<feature type="region of interest" description="Disordered" evidence="26">
    <location>
        <begin position="28"/>
        <end position="51"/>
    </location>
</feature>
<evidence type="ECO:0000256" key="1">
    <source>
        <dbReference type="ARBA" id="ARBA00004282"/>
    </source>
</evidence>
<dbReference type="FunFam" id="3.40.50.410:FF:000059">
    <property type="entry name" value="Calcium-activated chloride channel regulator 2"/>
    <property type="match status" value="1"/>
</dbReference>
<dbReference type="NCBIfam" id="TIGR00868">
    <property type="entry name" value="hCaCC"/>
    <property type="match status" value="2"/>
</dbReference>
<keyword evidence="19" id="KW-0472">Membrane</keyword>
<reference evidence="28" key="1">
    <citation type="submission" date="2019-10" db="EMBL/GenBank/DDBJ databases">
        <title>The sequence and de novo assembly of the wild yak genome.</title>
        <authorList>
            <person name="Liu Y."/>
        </authorList>
    </citation>
    <scope>NUCLEOTIDE SEQUENCE [LARGE SCALE GENOMIC DNA]</scope>
    <source>
        <strain evidence="28">WY2019</strain>
    </source>
</reference>
<name>A0A6B0R8F8_9CETA</name>
<dbReference type="GO" id="GO:0009925">
    <property type="term" value="C:basal plasma membrane"/>
    <property type="evidence" value="ECO:0007669"/>
    <property type="project" value="UniProtKB-SubCell"/>
</dbReference>
<evidence type="ECO:0000256" key="11">
    <source>
        <dbReference type="ARBA" id="ARBA00022813"/>
    </source>
</evidence>
<evidence type="ECO:0000256" key="7">
    <source>
        <dbReference type="ARBA" id="ARBA00022692"/>
    </source>
</evidence>
<keyword evidence="9" id="KW-0732">Signal</keyword>
<accession>A0A6B0R8F8</accession>
<evidence type="ECO:0000256" key="2">
    <source>
        <dbReference type="ARBA" id="ARBA00006398"/>
    </source>
</evidence>
<comment type="function">
    <text evidence="23">Plays a role in modulating chloride current across the plasma membrane in a calcium-dependent manner, and cell adhesion. Involved in basal cell adhesion and/or stratification of squamous epithelia. May act as a tumor suppressor in breast and colorectal cancer. Plays a key role for cell adhesion in the beginning stages of lung metastasis via the binding to ITGB4.</text>
</comment>
<evidence type="ECO:0000256" key="16">
    <source>
        <dbReference type="ARBA" id="ARBA00022989"/>
    </source>
</evidence>
<feature type="domain" description="VWFA" evidence="27">
    <location>
        <begin position="163"/>
        <end position="346"/>
    </location>
</feature>
<evidence type="ECO:0000256" key="18">
    <source>
        <dbReference type="ARBA" id="ARBA00023065"/>
    </source>
</evidence>
<evidence type="ECO:0000256" key="14">
    <source>
        <dbReference type="ARBA" id="ARBA00022889"/>
    </source>
</evidence>
<dbReference type="GO" id="GO:0070161">
    <property type="term" value="C:anchoring junction"/>
    <property type="evidence" value="ECO:0007669"/>
    <property type="project" value="UniProtKB-SubCell"/>
</dbReference>
<protein>
    <recommendedName>
        <fullName evidence="22">Calcium-activated chloride channel regulator 1</fullName>
    </recommendedName>
    <alternativeName>
        <fullName evidence="25">Calcium-activated chloride channel regulator 2</fullName>
    </alternativeName>
</protein>
<keyword evidence="17" id="KW-0482">Metalloprotease</keyword>
<evidence type="ECO:0000256" key="10">
    <source>
        <dbReference type="ARBA" id="ARBA00022801"/>
    </source>
</evidence>
<keyword evidence="20" id="KW-0325">Glycoprotein</keyword>
<keyword evidence="21" id="KW-0868">Chloride</keyword>
<dbReference type="EMBL" id="VBQZ03000030">
    <property type="protein sequence ID" value="MXQ86090.1"/>
    <property type="molecule type" value="Genomic_DNA"/>
</dbReference>
<evidence type="ECO:0000256" key="5">
    <source>
        <dbReference type="ARBA" id="ARBA00022568"/>
    </source>
</evidence>
<dbReference type="InterPro" id="IPR013783">
    <property type="entry name" value="Ig-like_fold"/>
</dbReference>
<evidence type="ECO:0000256" key="21">
    <source>
        <dbReference type="ARBA" id="ARBA00023214"/>
    </source>
</evidence>
<keyword evidence="14" id="KW-0130">Cell adhesion</keyword>
<dbReference type="GO" id="GO:0005229">
    <property type="term" value="F:intracellularly calcium-gated chloride channel activity"/>
    <property type="evidence" value="ECO:0007669"/>
    <property type="project" value="InterPro"/>
</dbReference>
<dbReference type="Pfam" id="PF13519">
    <property type="entry name" value="VWA_2"/>
    <property type="match status" value="2"/>
</dbReference>
<keyword evidence="8" id="KW-0479">Metal-binding</keyword>
<keyword evidence="10" id="KW-0378">Hydrolase</keyword>
<dbReference type="Pfam" id="PF08434">
    <property type="entry name" value="CLCA"/>
    <property type="match status" value="3"/>
</dbReference>
<dbReference type="GO" id="GO:0006816">
    <property type="term" value="P:calcium ion transport"/>
    <property type="evidence" value="ECO:0007669"/>
    <property type="project" value="UniProtKB-KW"/>
</dbReference>
<dbReference type="GO" id="GO:0006508">
    <property type="term" value="P:proteolysis"/>
    <property type="evidence" value="ECO:0007669"/>
    <property type="project" value="UniProtKB-KW"/>
</dbReference>
<dbReference type="FunFam" id="2.60.40.10:FF:001134">
    <property type="entry name" value="Calcium-activated chloride channel regulator 1"/>
    <property type="match status" value="2"/>
</dbReference>
<evidence type="ECO:0000256" key="22">
    <source>
        <dbReference type="ARBA" id="ARBA00041120"/>
    </source>
</evidence>
<dbReference type="InterPro" id="IPR002035">
    <property type="entry name" value="VWF_A"/>
</dbReference>
<dbReference type="NCBIfam" id="NF041940">
    <property type="entry name" value="choice_anch_X"/>
    <property type="match status" value="2"/>
</dbReference>
<feature type="domain" description="VWFA" evidence="27">
    <location>
        <begin position="1806"/>
        <end position="1976"/>
    </location>
</feature>
<keyword evidence="4" id="KW-1003">Cell membrane</keyword>
<keyword evidence="16" id="KW-1133">Transmembrane helix</keyword>
<dbReference type="Gene3D" id="3.40.50.410">
    <property type="entry name" value="von Willebrand factor, type A domain"/>
    <property type="match status" value="3"/>
</dbReference>
<dbReference type="SMART" id="SM00327">
    <property type="entry name" value="VWA"/>
    <property type="match status" value="3"/>
</dbReference>
<evidence type="ECO:0000259" key="27">
    <source>
        <dbReference type="PROSITE" id="PS50234"/>
    </source>
</evidence>
<dbReference type="GO" id="GO:0046872">
    <property type="term" value="F:metal ion binding"/>
    <property type="evidence" value="ECO:0007669"/>
    <property type="project" value="UniProtKB-KW"/>
</dbReference>
<evidence type="ECO:0000256" key="25">
    <source>
        <dbReference type="ARBA" id="ARBA00070888"/>
    </source>
</evidence>
<evidence type="ECO:0000256" key="26">
    <source>
        <dbReference type="SAM" id="MobiDB-lite"/>
    </source>
</evidence>
<keyword evidence="13" id="KW-0106">Calcium</keyword>
<comment type="subcellular location">
    <subcellularLocation>
        <location evidence="24">Basal cell membrane</location>
        <topology evidence="24">Single-pass type I membrane protein</topology>
    </subcellularLocation>
    <subcellularLocation>
        <location evidence="1">Cell junction</location>
    </subcellularLocation>
</comment>
<evidence type="ECO:0000256" key="12">
    <source>
        <dbReference type="ARBA" id="ARBA00022833"/>
    </source>
</evidence>
<dbReference type="Gene3D" id="2.60.40.10">
    <property type="entry name" value="Immunoglobulins"/>
    <property type="match status" value="2"/>
</dbReference>
<dbReference type="SUPFAM" id="SSF53300">
    <property type="entry name" value="vWA-like"/>
    <property type="match status" value="3"/>
</dbReference>
<dbReference type="InterPro" id="IPR004727">
    <property type="entry name" value="CLCA_chordata"/>
</dbReference>
<organism evidence="28 29">
    <name type="scientific">Bos mutus</name>
    <name type="common">wild yak</name>
    <dbReference type="NCBI Taxonomy" id="72004"/>
    <lineage>
        <taxon>Eukaryota</taxon>
        <taxon>Metazoa</taxon>
        <taxon>Chordata</taxon>
        <taxon>Craniata</taxon>
        <taxon>Vertebrata</taxon>
        <taxon>Euteleostomi</taxon>
        <taxon>Mammalia</taxon>
        <taxon>Eutheria</taxon>
        <taxon>Laurasiatheria</taxon>
        <taxon>Artiodactyla</taxon>
        <taxon>Ruminantia</taxon>
        <taxon>Pecora</taxon>
        <taxon>Bovidae</taxon>
        <taxon>Bovinae</taxon>
        <taxon>Bos</taxon>
    </lineage>
</organism>
<keyword evidence="5" id="KW-0109">Calcium transport</keyword>
<evidence type="ECO:0000256" key="9">
    <source>
        <dbReference type="ARBA" id="ARBA00022729"/>
    </source>
</evidence>
<keyword evidence="11" id="KW-0068">Autocatalytic cleavage</keyword>
<evidence type="ECO:0000313" key="28">
    <source>
        <dbReference type="EMBL" id="MXQ86090.1"/>
    </source>
</evidence>
<keyword evidence="18" id="KW-0406">Ion transport</keyword>
<dbReference type="InterPro" id="IPR036465">
    <property type="entry name" value="vWFA_dom_sf"/>
</dbReference>
<evidence type="ECO:0000256" key="15">
    <source>
        <dbReference type="ARBA" id="ARBA00022949"/>
    </source>
</evidence>
<evidence type="ECO:0000256" key="3">
    <source>
        <dbReference type="ARBA" id="ARBA00022448"/>
    </source>
</evidence>
<proteinExistence type="inferred from homology"/>
<dbReference type="InterPro" id="IPR013642">
    <property type="entry name" value="CLCA_N"/>
</dbReference>